<dbReference type="Proteomes" id="UP000885759">
    <property type="component" value="Unassembled WGS sequence"/>
</dbReference>
<dbReference type="InterPro" id="IPR051610">
    <property type="entry name" value="GPI/OXD"/>
</dbReference>
<dbReference type="InterPro" id="IPR011051">
    <property type="entry name" value="RmlC_Cupin_sf"/>
</dbReference>
<evidence type="ECO:0000256" key="1">
    <source>
        <dbReference type="ARBA" id="ARBA00022723"/>
    </source>
</evidence>
<organism evidence="3">
    <name type="scientific">Oceanithermus profundus</name>
    <dbReference type="NCBI Taxonomy" id="187137"/>
    <lineage>
        <taxon>Bacteria</taxon>
        <taxon>Thermotogati</taxon>
        <taxon>Deinococcota</taxon>
        <taxon>Deinococci</taxon>
        <taxon>Thermales</taxon>
        <taxon>Thermaceae</taxon>
        <taxon>Oceanithermus</taxon>
    </lineage>
</organism>
<evidence type="ECO:0000313" key="3">
    <source>
        <dbReference type="EMBL" id="HGY10678.1"/>
    </source>
</evidence>
<dbReference type="InterPro" id="IPR013096">
    <property type="entry name" value="Cupin_2"/>
</dbReference>
<name>A0A7C4ZI36_9DEIN</name>
<gene>
    <name evidence="3" type="ORF">ENK37_11625</name>
</gene>
<reference evidence="3" key="1">
    <citation type="journal article" date="2020" name="mSystems">
        <title>Genome- and Community-Level Interaction Insights into Carbon Utilization and Element Cycling Functions of Hydrothermarchaeota in Hydrothermal Sediment.</title>
        <authorList>
            <person name="Zhou Z."/>
            <person name="Liu Y."/>
            <person name="Xu W."/>
            <person name="Pan J."/>
            <person name="Luo Z.H."/>
            <person name="Li M."/>
        </authorList>
    </citation>
    <scope>NUCLEOTIDE SEQUENCE [LARGE SCALE GENOMIC DNA]</scope>
    <source>
        <strain evidence="3">HyVt-570</strain>
    </source>
</reference>
<dbReference type="SUPFAM" id="SSF51182">
    <property type="entry name" value="RmlC-like cupins"/>
    <property type="match status" value="1"/>
</dbReference>
<dbReference type="EMBL" id="DRPZ01000290">
    <property type="protein sequence ID" value="HGY10678.1"/>
    <property type="molecule type" value="Genomic_DNA"/>
</dbReference>
<sequence>MEIRVLEELVEFNPEKMKKIPVFDSEHMFYDLYALLPGQMQKVHAHEESDKVYLVLAGEARVQVGEEQATLTTGQAVRAPAGAPHGVWNASEQPVVLLVVMAPKPA</sequence>
<dbReference type="AlphaFoldDB" id="A0A7C4ZI36"/>
<proteinExistence type="predicted"/>
<accession>A0A7C4ZI36</accession>
<dbReference type="CDD" id="cd06122">
    <property type="entry name" value="cupin_TTHA0104"/>
    <property type="match status" value="1"/>
</dbReference>
<keyword evidence="1" id="KW-0479">Metal-binding</keyword>
<dbReference type="InterPro" id="IPR014710">
    <property type="entry name" value="RmlC-like_jellyroll"/>
</dbReference>
<protein>
    <submittedName>
        <fullName evidence="3">Cupin domain-containing protein</fullName>
    </submittedName>
</protein>
<dbReference type="PANTHER" id="PTHR35848">
    <property type="entry name" value="OXALATE-BINDING PROTEIN"/>
    <property type="match status" value="1"/>
</dbReference>
<dbReference type="GO" id="GO:0046872">
    <property type="term" value="F:metal ion binding"/>
    <property type="evidence" value="ECO:0007669"/>
    <property type="project" value="UniProtKB-KW"/>
</dbReference>
<dbReference type="Gene3D" id="2.60.120.10">
    <property type="entry name" value="Jelly Rolls"/>
    <property type="match status" value="1"/>
</dbReference>
<evidence type="ECO:0000259" key="2">
    <source>
        <dbReference type="Pfam" id="PF07883"/>
    </source>
</evidence>
<comment type="caution">
    <text evidence="3">The sequence shown here is derived from an EMBL/GenBank/DDBJ whole genome shotgun (WGS) entry which is preliminary data.</text>
</comment>
<dbReference type="Pfam" id="PF07883">
    <property type="entry name" value="Cupin_2"/>
    <property type="match status" value="1"/>
</dbReference>
<feature type="domain" description="Cupin type-2" evidence="2">
    <location>
        <begin position="33"/>
        <end position="100"/>
    </location>
</feature>